<sequence length="734" mass="82183">MWSSNNNNNNNSNNNNNVPADTAVTLYFVVFPCNSAPIFHSNRIPRRDDTPPYTPGDVIYLGPAEEVAQEKLQGLAFPLGLPSKSAVTQRGPLWSSNVEFVRKMGDVRYVRLMIASTFVVSVASETEKMRTMHTKHAAVALVITCPPDKPYYQLLLDNFDGIMRQLLHISLEFAMGATQQFFFRLSRTLTAVRLASEMERQDYALRTYQTLASVLVNAFTHKFSIPRIHSRAGELNVDSKYVSSSSSSNIPQVAKVSVVCLVHEALYYLRRFNEEFTSAVLAGLLSLSNWESYGLISHPRRYGDEQHNQQHQDFAAAADDDDDDENDSNYNNDDIYSDYWKIMEAREKYTLTSPEQRLSSDKSSSSSSSKSNSNDAAPKNDWSEDVKFTETSSAVSAGNDSRRTSDVMGVAGAAGTRTTCSLSLNRKGRVIIFSTDPKQARYLLIIAAFFFRDSPIAARSTGHSVNPIPFAAKVDSCAYSSLPVQWVAQEYDPHRVKELLCSPHSVENTVLIIAPRAMVCRRLRLVKTFSTNPILVERFRERFQPVRPFQSQLVNDEEMRSDNTVRAALKEALFLHEKTDGVVNCVEFLEYFIIWILRRSCTSHRLQQLQEGETKSFVSCDLLTTNNPHALSFSLGSFGSIGSVSSLLRPDAEGGFFRFSRFFNHKKSSTTRVSGGNASPANGHSRAYAVGFTDMDLEDTTVGSQLMRLLTEYYEEAPLVSLRSGKGYVNRIEG</sequence>
<dbReference type="AlphaFoldDB" id="A0A1X0NHE6"/>
<proteinExistence type="predicted"/>
<feature type="compositionally biased region" description="Low complexity" evidence="1">
    <location>
        <begin position="361"/>
        <end position="375"/>
    </location>
</feature>
<dbReference type="Proteomes" id="UP000192257">
    <property type="component" value="Unassembled WGS sequence"/>
</dbReference>
<feature type="region of interest" description="Disordered" evidence="1">
    <location>
        <begin position="301"/>
        <end position="332"/>
    </location>
</feature>
<comment type="caution">
    <text evidence="2">The sequence shown here is derived from an EMBL/GenBank/DDBJ whole genome shotgun (WGS) entry which is preliminary data.</text>
</comment>
<feature type="compositionally biased region" description="Acidic residues" evidence="1">
    <location>
        <begin position="318"/>
        <end position="327"/>
    </location>
</feature>
<evidence type="ECO:0000313" key="3">
    <source>
        <dbReference type="Proteomes" id="UP000192257"/>
    </source>
</evidence>
<dbReference type="VEuPathDB" id="TriTrypDB:TM35_000481450"/>
<dbReference type="GeneID" id="39990261"/>
<feature type="region of interest" description="Disordered" evidence="1">
    <location>
        <begin position="351"/>
        <end position="385"/>
    </location>
</feature>
<feature type="compositionally biased region" description="Basic and acidic residues" evidence="1">
    <location>
        <begin position="301"/>
        <end position="310"/>
    </location>
</feature>
<evidence type="ECO:0000256" key="1">
    <source>
        <dbReference type="SAM" id="MobiDB-lite"/>
    </source>
</evidence>
<keyword evidence="3" id="KW-1185">Reference proteome</keyword>
<dbReference type="RefSeq" id="XP_028878250.1">
    <property type="nucleotide sequence ID" value="XM_029030481.1"/>
</dbReference>
<reference evidence="2 3" key="1">
    <citation type="submission" date="2017-03" db="EMBL/GenBank/DDBJ databases">
        <title>An alternative strategy for trypanosome survival in the mammalian bloodstream revealed through genome and transcriptome analysis of the ubiquitous bovine parasite Trypanosoma (Megatrypanum) theileri.</title>
        <authorList>
            <person name="Kelly S."/>
            <person name="Ivens A."/>
            <person name="Mott A."/>
            <person name="O'Neill E."/>
            <person name="Emms D."/>
            <person name="Macleod O."/>
            <person name="Voorheis P."/>
            <person name="Matthews J."/>
            <person name="Matthews K."/>
            <person name="Carrington M."/>
        </authorList>
    </citation>
    <scope>NUCLEOTIDE SEQUENCE [LARGE SCALE GENOMIC DNA]</scope>
    <source>
        <strain evidence="2">Edinburgh</strain>
    </source>
</reference>
<dbReference type="EMBL" id="NBCO01000048">
    <property type="protein sequence ID" value="ORC84184.1"/>
    <property type="molecule type" value="Genomic_DNA"/>
</dbReference>
<accession>A0A1X0NHE6</accession>
<gene>
    <name evidence="2" type="ORF">TM35_000481450</name>
</gene>
<organism evidence="2 3">
    <name type="scientific">Trypanosoma theileri</name>
    <dbReference type="NCBI Taxonomy" id="67003"/>
    <lineage>
        <taxon>Eukaryota</taxon>
        <taxon>Discoba</taxon>
        <taxon>Euglenozoa</taxon>
        <taxon>Kinetoplastea</taxon>
        <taxon>Metakinetoplastina</taxon>
        <taxon>Trypanosomatida</taxon>
        <taxon>Trypanosomatidae</taxon>
        <taxon>Trypanosoma</taxon>
    </lineage>
</organism>
<dbReference type="OrthoDB" id="266011at2759"/>
<protein>
    <submittedName>
        <fullName evidence="2">Uncharacterized protein</fullName>
    </submittedName>
</protein>
<name>A0A1X0NHE6_9TRYP</name>
<evidence type="ECO:0000313" key="2">
    <source>
        <dbReference type="EMBL" id="ORC84184.1"/>
    </source>
</evidence>